<evidence type="ECO:0000256" key="3">
    <source>
        <dbReference type="ARBA" id="ARBA00022553"/>
    </source>
</evidence>
<dbReference type="GO" id="GO:0007234">
    <property type="term" value="P:osmosensory signaling via phosphorelay pathway"/>
    <property type="evidence" value="ECO:0007669"/>
    <property type="project" value="TreeGrafter"/>
</dbReference>
<dbReference type="InterPro" id="IPR050351">
    <property type="entry name" value="BphY/WalK/GraS-like"/>
</dbReference>
<dbReference type="SMART" id="SM00304">
    <property type="entry name" value="HAMP"/>
    <property type="match status" value="1"/>
</dbReference>
<proteinExistence type="predicted"/>
<dbReference type="InterPro" id="IPR036097">
    <property type="entry name" value="HisK_dim/P_sf"/>
</dbReference>
<evidence type="ECO:0000256" key="4">
    <source>
        <dbReference type="ARBA" id="ARBA00022679"/>
    </source>
</evidence>
<evidence type="ECO:0000256" key="9">
    <source>
        <dbReference type="SAM" id="Phobius"/>
    </source>
</evidence>
<evidence type="ECO:0000256" key="7">
    <source>
        <dbReference type="ARBA" id="ARBA00022840"/>
    </source>
</evidence>
<dbReference type="Pfam" id="PF00512">
    <property type="entry name" value="HisKA"/>
    <property type="match status" value="1"/>
</dbReference>
<dbReference type="InterPro" id="IPR036890">
    <property type="entry name" value="HATPase_C_sf"/>
</dbReference>
<feature type="domain" description="Histidine kinase" evidence="10">
    <location>
        <begin position="263"/>
        <end position="479"/>
    </location>
</feature>
<keyword evidence="9" id="KW-0812">Transmembrane</keyword>
<evidence type="ECO:0000256" key="5">
    <source>
        <dbReference type="ARBA" id="ARBA00022741"/>
    </source>
</evidence>
<keyword evidence="3" id="KW-0597">Phosphoprotein</keyword>
<dbReference type="EMBL" id="UOFQ01000148">
    <property type="protein sequence ID" value="VAW89665.1"/>
    <property type="molecule type" value="Genomic_DNA"/>
</dbReference>
<name>A0A3B0Z8B7_9ZZZZ</name>
<dbReference type="GO" id="GO:0030295">
    <property type="term" value="F:protein kinase activator activity"/>
    <property type="evidence" value="ECO:0007669"/>
    <property type="project" value="TreeGrafter"/>
</dbReference>
<dbReference type="Pfam" id="PF00672">
    <property type="entry name" value="HAMP"/>
    <property type="match status" value="1"/>
</dbReference>
<dbReference type="InterPro" id="IPR004358">
    <property type="entry name" value="Sig_transdc_His_kin-like_C"/>
</dbReference>
<evidence type="ECO:0000256" key="6">
    <source>
        <dbReference type="ARBA" id="ARBA00022777"/>
    </source>
</evidence>
<sequence>MRLTLPTSIFQLVLIGFLLAALPLAAALVSTFMQIDNLSAQMQLAVRNSARAVEASRIIMTQALNLERSTGQYLVLRDPVVLQRYENQRVQLLKAIARLEDLPLGDSLANRLKQLRAQEKSLYRTLLAIADGSDPLAKSLPQNLAEQRDLAQRVRQIPMEVTLMITQQSNVMSQQVRQVQDLLLLHALSLIPLALILAVIFSVLISRPLRRLGAAIHRLGAAEFTVPVNVGGPQDIRELSDHLDWLRIRLSGLDEQKRIFLRHVSHELKTPLTAIREGAELLRDEVVGTLNHEQAEVAIILRESSLQLQSQVEALLDFNAALAQEKPLRQEPIALHTLLPEVIDKHRLAMRARKIIVKTELQVVSLRGEREQIRTLVDNLLSNAIKYSPDGGQIWLKLWAEDNQANIDIIDSGSGIGAEEQERIFEPFFQGKELARGHVKGTGLGLAIAQRYARLHRGDINVQDSAAGAHLHVTLPLATTE</sequence>
<evidence type="ECO:0000256" key="1">
    <source>
        <dbReference type="ARBA" id="ARBA00000085"/>
    </source>
</evidence>
<dbReference type="InterPro" id="IPR003660">
    <property type="entry name" value="HAMP_dom"/>
</dbReference>
<keyword evidence="5" id="KW-0547">Nucleotide-binding</keyword>
<dbReference type="SUPFAM" id="SSF55874">
    <property type="entry name" value="ATPase domain of HSP90 chaperone/DNA topoisomerase II/histidine kinase"/>
    <property type="match status" value="1"/>
</dbReference>
<dbReference type="CDD" id="cd00075">
    <property type="entry name" value="HATPase"/>
    <property type="match status" value="1"/>
</dbReference>
<dbReference type="PANTHER" id="PTHR42878:SF7">
    <property type="entry name" value="SENSOR HISTIDINE KINASE GLRK"/>
    <property type="match status" value="1"/>
</dbReference>
<keyword evidence="9" id="KW-1133">Transmembrane helix</keyword>
<dbReference type="InterPro" id="IPR003661">
    <property type="entry name" value="HisK_dim/P_dom"/>
</dbReference>
<dbReference type="PANTHER" id="PTHR42878">
    <property type="entry name" value="TWO-COMPONENT HISTIDINE KINASE"/>
    <property type="match status" value="1"/>
</dbReference>
<dbReference type="GO" id="GO:0005524">
    <property type="term" value="F:ATP binding"/>
    <property type="evidence" value="ECO:0007669"/>
    <property type="project" value="UniProtKB-KW"/>
</dbReference>
<dbReference type="EC" id="2.7.13.3" evidence="2"/>
<dbReference type="CDD" id="cd00082">
    <property type="entry name" value="HisKA"/>
    <property type="match status" value="1"/>
</dbReference>
<evidence type="ECO:0000259" key="10">
    <source>
        <dbReference type="PROSITE" id="PS50109"/>
    </source>
</evidence>
<dbReference type="PROSITE" id="PS50885">
    <property type="entry name" value="HAMP"/>
    <property type="match status" value="1"/>
</dbReference>
<dbReference type="GO" id="GO:0000156">
    <property type="term" value="F:phosphorelay response regulator activity"/>
    <property type="evidence" value="ECO:0007669"/>
    <property type="project" value="TreeGrafter"/>
</dbReference>
<feature type="transmembrane region" description="Helical" evidence="9">
    <location>
        <begin position="182"/>
        <end position="205"/>
    </location>
</feature>
<dbReference type="GO" id="GO:0016020">
    <property type="term" value="C:membrane"/>
    <property type="evidence" value="ECO:0007669"/>
    <property type="project" value="InterPro"/>
</dbReference>
<dbReference type="AlphaFoldDB" id="A0A3B0Z8B7"/>
<dbReference type="Pfam" id="PF02518">
    <property type="entry name" value="HATPase_c"/>
    <property type="match status" value="1"/>
</dbReference>
<keyword evidence="7" id="KW-0067">ATP-binding</keyword>
<dbReference type="SUPFAM" id="SSF47384">
    <property type="entry name" value="Homodimeric domain of signal transducing histidine kinase"/>
    <property type="match status" value="1"/>
</dbReference>
<evidence type="ECO:0000256" key="2">
    <source>
        <dbReference type="ARBA" id="ARBA00012438"/>
    </source>
</evidence>
<keyword evidence="6 12" id="KW-0418">Kinase</keyword>
<comment type="catalytic activity">
    <reaction evidence="1">
        <text>ATP + protein L-histidine = ADP + protein N-phospho-L-histidine.</text>
        <dbReference type="EC" id="2.7.13.3"/>
    </reaction>
</comment>
<keyword evidence="9" id="KW-0472">Membrane</keyword>
<dbReference type="GO" id="GO:0000155">
    <property type="term" value="F:phosphorelay sensor kinase activity"/>
    <property type="evidence" value="ECO:0007669"/>
    <property type="project" value="InterPro"/>
</dbReference>
<protein>
    <recommendedName>
        <fullName evidence="2">histidine kinase</fullName>
        <ecNumber evidence="2">2.7.13.3</ecNumber>
    </recommendedName>
</protein>
<dbReference type="PROSITE" id="PS50109">
    <property type="entry name" value="HIS_KIN"/>
    <property type="match status" value="1"/>
</dbReference>
<keyword evidence="8" id="KW-0902">Two-component regulatory system</keyword>
<dbReference type="Gene3D" id="3.30.565.10">
    <property type="entry name" value="Histidine kinase-like ATPase, C-terminal domain"/>
    <property type="match status" value="1"/>
</dbReference>
<reference evidence="12" key="1">
    <citation type="submission" date="2018-06" db="EMBL/GenBank/DDBJ databases">
        <authorList>
            <person name="Zhirakovskaya E."/>
        </authorList>
    </citation>
    <scope>NUCLEOTIDE SEQUENCE</scope>
</reference>
<evidence type="ECO:0000313" key="12">
    <source>
        <dbReference type="EMBL" id="VAW89665.1"/>
    </source>
</evidence>
<organism evidence="12">
    <name type="scientific">hydrothermal vent metagenome</name>
    <dbReference type="NCBI Taxonomy" id="652676"/>
    <lineage>
        <taxon>unclassified sequences</taxon>
        <taxon>metagenomes</taxon>
        <taxon>ecological metagenomes</taxon>
    </lineage>
</organism>
<dbReference type="Gene3D" id="6.10.340.10">
    <property type="match status" value="1"/>
</dbReference>
<dbReference type="SMART" id="SM00387">
    <property type="entry name" value="HATPase_c"/>
    <property type="match status" value="1"/>
</dbReference>
<gene>
    <name evidence="12" type="ORF">MNBD_GAMMA17-985</name>
</gene>
<feature type="domain" description="HAMP" evidence="11">
    <location>
        <begin position="203"/>
        <end position="255"/>
    </location>
</feature>
<evidence type="ECO:0000256" key="8">
    <source>
        <dbReference type="ARBA" id="ARBA00023012"/>
    </source>
</evidence>
<dbReference type="Gene3D" id="1.10.287.130">
    <property type="match status" value="1"/>
</dbReference>
<evidence type="ECO:0000259" key="11">
    <source>
        <dbReference type="PROSITE" id="PS50885"/>
    </source>
</evidence>
<dbReference type="CDD" id="cd06225">
    <property type="entry name" value="HAMP"/>
    <property type="match status" value="1"/>
</dbReference>
<dbReference type="InterPro" id="IPR005467">
    <property type="entry name" value="His_kinase_dom"/>
</dbReference>
<dbReference type="PRINTS" id="PR00344">
    <property type="entry name" value="BCTRLSENSOR"/>
</dbReference>
<dbReference type="InterPro" id="IPR003594">
    <property type="entry name" value="HATPase_dom"/>
</dbReference>
<keyword evidence="4" id="KW-0808">Transferase</keyword>
<accession>A0A3B0Z8B7</accession>
<dbReference type="SMART" id="SM00388">
    <property type="entry name" value="HisKA"/>
    <property type="match status" value="1"/>
</dbReference>